<feature type="transmembrane region" description="Helical" evidence="5">
    <location>
        <begin position="73"/>
        <end position="92"/>
    </location>
</feature>
<dbReference type="RefSeq" id="WP_129190262.1">
    <property type="nucleotide sequence ID" value="NZ_CP035491.1"/>
</dbReference>
<protein>
    <submittedName>
        <fullName evidence="7">FUSC family protein</fullName>
    </submittedName>
</protein>
<feature type="transmembrane region" description="Helical" evidence="5">
    <location>
        <begin position="127"/>
        <end position="145"/>
    </location>
</feature>
<feature type="transmembrane region" description="Helical" evidence="5">
    <location>
        <begin position="299"/>
        <end position="315"/>
    </location>
</feature>
<evidence type="ECO:0000256" key="1">
    <source>
        <dbReference type="ARBA" id="ARBA00004141"/>
    </source>
</evidence>
<dbReference type="GO" id="GO:0016020">
    <property type="term" value="C:membrane"/>
    <property type="evidence" value="ECO:0007669"/>
    <property type="project" value="UniProtKB-SubCell"/>
</dbReference>
<sequence length="359" mass="37366">MTDASRPRLPWWRDVHSLDVEVAFRAAIAAAVPLVLLLATGRIEWAPYAAFGGMTAIFGRSEAYRTRIRTVSVAAVGLVASIGLGMAVSIVGAAAGGVLWWTATALVVVLVGGVLAVNLVRAHPPTPLFFVFAVLVCGAIPIPAGEGWVRLGVGVASAAFAWALSLSGWLVRRGPQKPVIPLKPLRENGPVRWGVLRSPVIWWTIGQYVVATLLAGLAALGLGLGHPYWAVVGAAAAIPPAGAARSISRALHRVVGTAAGVVVTGLVLWPEPPAWLLVAVIALAQFGAEIFVGRHYATALVFITPLALVVAHLASPVPVEGLLVDRFVETAIGCLAAILVVLVARALPNPKPRSRAAAR</sequence>
<keyword evidence="8" id="KW-1185">Reference proteome</keyword>
<proteinExistence type="predicted"/>
<evidence type="ECO:0000313" key="7">
    <source>
        <dbReference type="EMBL" id="QAY73225.1"/>
    </source>
</evidence>
<evidence type="ECO:0000256" key="2">
    <source>
        <dbReference type="ARBA" id="ARBA00022692"/>
    </source>
</evidence>
<feature type="transmembrane region" description="Helical" evidence="5">
    <location>
        <begin position="327"/>
        <end position="347"/>
    </location>
</feature>
<evidence type="ECO:0000256" key="3">
    <source>
        <dbReference type="ARBA" id="ARBA00022989"/>
    </source>
</evidence>
<dbReference type="AlphaFoldDB" id="A0A4P6FBS1"/>
<feature type="transmembrane region" description="Helical" evidence="5">
    <location>
        <begin position="98"/>
        <end position="120"/>
    </location>
</feature>
<evidence type="ECO:0000256" key="4">
    <source>
        <dbReference type="ARBA" id="ARBA00023136"/>
    </source>
</evidence>
<keyword evidence="3 5" id="KW-1133">Transmembrane helix</keyword>
<dbReference type="EMBL" id="CP035491">
    <property type="protein sequence ID" value="QAY73225.1"/>
    <property type="molecule type" value="Genomic_DNA"/>
</dbReference>
<reference evidence="7 8" key="1">
    <citation type="submission" date="2019-01" db="EMBL/GenBank/DDBJ databases">
        <title>Genome sequencing of strain FW100M-8.</title>
        <authorList>
            <person name="Heo J."/>
            <person name="Kim S.-J."/>
            <person name="Kim J.-S."/>
            <person name="Hong S.-B."/>
            <person name="Kwon S.-W."/>
        </authorList>
    </citation>
    <scope>NUCLEOTIDE SEQUENCE [LARGE SCALE GENOMIC DNA]</scope>
    <source>
        <strain evidence="7 8">FW100M-8</strain>
    </source>
</reference>
<organism evidence="7 8">
    <name type="scientific">Agromyces protaetiae</name>
    <dbReference type="NCBI Taxonomy" id="2509455"/>
    <lineage>
        <taxon>Bacteria</taxon>
        <taxon>Bacillati</taxon>
        <taxon>Actinomycetota</taxon>
        <taxon>Actinomycetes</taxon>
        <taxon>Micrococcales</taxon>
        <taxon>Microbacteriaceae</taxon>
        <taxon>Agromyces</taxon>
    </lineage>
</organism>
<feature type="transmembrane region" description="Helical" evidence="5">
    <location>
        <begin position="200"/>
        <end position="220"/>
    </location>
</feature>
<dbReference type="InterPro" id="IPR049453">
    <property type="entry name" value="Memb_transporter_dom"/>
</dbReference>
<dbReference type="Proteomes" id="UP000291259">
    <property type="component" value="Chromosome"/>
</dbReference>
<dbReference type="Pfam" id="PF13515">
    <property type="entry name" value="FUSC_2"/>
    <property type="match status" value="1"/>
</dbReference>
<keyword evidence="4 5" id="KW-0472">Membrane</keyword>
<evidence type="ECO:0000259" key="6">
    <source>
        <dbReference type="Pfam" id="PF13515"/>
    </source>
</evidence>
<comment type="subcellular location">
    <subcellularLocation>
        <location evidence="1">Membrane</location>
        <topology evidence="1">Multi-pass membrane protein</topology>
    </subcellularLocation>
</comment>
<keyword evidence="2 5" id="KW-0812">Transmembrane</keyword>
<feature type="transmembrane region" description="Helical" evidence="5">
    <location>
        <begin position="151"/>
        <end position="171"/>
    </location>
</feature>
<gene>
    <name evidence="7" type="ORF">ET445_07565</name>
</gene>
<name>A0A4P6FBS1_9MICO</name>
<feature type="transmembrane region" description="Helical" evidence="5">
    <location>
        <begin position="20"/>
        <end position="39"/>
    </location>
</feature>
<evidence type="ECO:0000256" key="5">
    <source>
        <dbReference type="SAM" id="Phobius"/>
    </source>
</evidence>
<feature type="transmembrane region" description="Helical" evidence="5">
    <location>
        <begin position="45"/>
        <end position="61"/>
    </location>
</feature>
<feature type="domain" description="Integral membrane bound transporter" evidence="6">
    <location>
        <begin position="214"/>
        <end position="340"/>
    </location>
</feature>
<evidence type="ECO:0000313" key="8">
    <source>
        <dbReference type="Proteomes" id="UP000291259"/>
    </source>
</evidence>
<accession>A0A4P6FBS1</accession>
<dbReference type="KEGG" id="agf:ET445_07565"/>
<dbReference type="OrthoDB" id="4989419at2"/>